<dbReference type="GO" id="GO:0030154">
    <property type="term" value="P:cell differentiation"/>
    <property type="evidence" value="ECO:0007669"/>
    <property type="project" value="TreeGrafter"/>
</dbReference>
<dbReference type="InterPro" id="IPR050234">
    <property type="entry name" value="Nuclear_hormone_rcpt_NR1"/>
</dbReference>
<keyword evidence="5 16" id="KW-0863">Zinc-finger</keyword>
<dbReference type="CDD" id="cd07161">
    <property type="entry name" value="NR_DBD_EcR"/>
    <property type="match status" value="1"/>
</dbReference>
<dbReference type="EMBL" id="KP100057">
    <property type="protein sequence ID" value="AIZ04022.1"/>
    <property type="molecule type" value="mRNA"/>
</dbReference>
<organism evidence="20">
    <name type="scientific">Lepeophtheirus salmonis</name>
    <name type="common">Salmon louse</name>
    <name type="synonym">Caligus salmonis</name>
    <dbReference type="NCBI Taxonomy" id="72036"/>
    <lineage>
        <taxon>Eukaryota</taxon>
        <taxon>Metazoa</taxon>
        <taxon>Ecdysozoa</taxon>
        <taxon>Arthropoda</taxon>
        <taxon>Crustacea</taxon>
        <taxon>Multicrustacea</taxon>
        <taxon>Hexanauplia</taxon>
        <taxon>Copepoda</taxon>
        <taxon>Siphonostomatoida</taxon>
        <taxon>Caligidae</taxon>
        <taxon>Lepeophtheirus</taxon>
    </lineage>
</organism>
<dbReference type="InterPro" id="IPR001628">
    <property type="entry name" value="Znf_hrmn_rcpt"/>
</dbReference>
<dbReference type="GO" id="GO:0045944">
    <property type="term" value="P:positive regulation of transcription by RNA polymerase II"/>
    <property type="evidence" value="ECO:0007669"/>
    <property type="project" value="TreeGrafter"/>
</dbReference>
<feature type="compositionally biased region" description="Polar residues" evidence="17">
    <location>
        <begin position="118"/>
        <end position="131"/>
    </location>
</feature>
<evidence type="ECO:0000256" key="7">
    <source>
        <dbReference type="ARBA" id="ARBA00023015"/>
    </source>
</evidence>
<dbReference type="PROSITE" id="PS51843">
    <property type="entry name" value="NR_LBD"/>
    <property type="match status" value="1"/>
</dbReference>
<accession>A0A0K2VFL9</accession>
<dbReference type="InterPro" id="IPR041889">
    <property type="entry name" value="NR_LBD_EcR"/>
</dbReference>
<keyword evidence="6 16" id="KW-0862">Zinc</keyword>
<dbReference type="GO" id="GO:0000978">
    <property type="term" value="F:RNA polymerase II cis-regulatory region sequence-specific DNA binding"/>
    <property type="evidence" value="ECO:0007669"/>
    <property type="project" value="TreeGrafter"/>
</dbReference>
<keyword evidence="10 16" id="KW-0675">Receptor</keyword>
<comment type="subcellular location">
    <subcellularLocation>
        <location evidence="1 16">Nucleus</location>
    </subcellularLocation>
</comment>
<keyword evidence="11 16" id="KW-0539">Nucleus</keyword>
<feature type="non-terminal residue" evidence="20">
    <location>
        <position position="536"/>
    </location>
</feature>
<reference evidence="21" key="1">
    <citation type="submission" date="2014-05" db="EMBL/GenBank/DDBJ databases">
        <authorList>
            <person name="Chronopoulou M."/>
        </authorList>
    </citation>
    <scope>NUCLEOTIDE SEQUENCE</scope>
    <source>
        <tissue evidence="21">Whole organism</tissue>
    </source>
</reference>
<dbReference type="InterPro" id="IPR013088">
    <property type="entry name" value="Znf_NHR/GATA"/>
</dbReference>
<dbReference type="FunFam" id="1.10.565.10:FF:000030">
    <property type="entry name" value="Ecdysone receptor (Isoform A)"/>
    <property type="match status" value="1"/>
</dbReference>
<dbReference type="InterPro" id="IPR035500">
    <property type="entry name" value="NHR-like_dom_sf"/>
</dbReference>
<dbReference type="InterPro" id="IPR001723">
    <property type="entry name" value="Nuclear_hrmn_rcpt"/>
</dbReference>
<dbReference type="PRINTS" id="PR00398">
    <property type="entry name" value="STRDHORMONER"/>
</dbReference>
<dbReference type="PROSITE" id="PS00031">
    <property type="entry name" value="NUCLEAR_REC_DBD_1"/>
    <property type="match status" value="1"/>
</dbReference>
<dbReference type="SUPFAM" id="SSF57716">
    <property type="entry name" value="Glucocorticoid receptor-like (DNA-binding domain)"/>
    <property type="match status" value="1"/>
</dbReference>
<dbReference type="GO" id="GO:0035076">
    <property type="term" value="P:ecdysone receptor signaling pathway"/>
    <property type="evidence" value="ECO:0007669"/>
    <property type="project" value="InterPro"/>
</dbReference>
<evidence type="ECO:0000256" key="6">
    <source>
        <dbReference type="ARBA" id="ARBA00022833"/>
    </source>
</evidence>
<feature type="compositionally biased region" description="Polar residues" evidence="17">
    <location>
        <begin position="74"/>
        <end position="84"/>
    </location>
</feature>
<evidence type="ECO:0000259" key="18">
    <source>
        <dbReference type="PROSITE" id="PS51030"/>
    </source>
</evidence>
<dbReference type="SUPFAM" id="SSF48508">
    <property type="entry name" value="Nuclear receptor ligand-binding domain"/>
    <property type="match status" value="1"/>
</dbReference>
<comment type="similarity">
    <text evidence="2">Belongs to the nuclear hormone receptor family. NR1 subfamily.</text>
</comment>
<evidence type="ECO:0000256" key="17">
    <source>
        <dbReference type="SAM" id="MobiDB-lite"/>
    </source>
</evidence>
<protein>
    <recommendedName>
        <fullName evidence="3">Ecdysone receptor</fullName>
    </recommendedName>
    <alternativeName>
        <fullName evidence="12">20-hydroxy-ecdysone receptor</fullName>
    </alternativeName>
    <alternativeName>
        <fullName evidence="13">EcRH</fullName>
    </alternativeName>
    <alternativeName>
        <fullName evidence="14">Ecdysteroid receptor</fullName>
    </alternativeName>
    <alternativeName>
        <fullName evidence="15">Nuclear receptor subfamily 1 group H member 1</fullName>
    </alternativeName>
</protein>
<dbReference type="PRINTS" id="PR01283">
    <property type="entry name" value="ECDYSTEROIDR"/>
</dbReference>
<dbReference type="InterPro" id="IPR003069">
    <property type="entry name" value="Ecdystd_rcpt"/>
</dbReference>
<evidence type="ECO:0000256" key="4">
    <source>
        <dbReference type="ARBA" id="ARBA00022723"/>
    </source>
</evidence>
<evidence type="ECO:0000256" key="2">
    <source>
        <dbReference type="ARBA" id="ARBA00008092"/>
    </source>
</evidence>
<evidence type="ECO:0000256" key="16">
    <source>
        <dbReference type="RuleBase" id="RU004334"/>
    </source>
</evidence>
<evidence type="ECO:0000313" key="20">
    <source>
        <dbReference type="EMBL" id="AIZ04022.1"/>
    </source>
</evidence>
<proteinExistence type="evidence at transcript level"/>
<dbReference type="GO" id="GO:0008270">
    <property type="term" value="F:zinc ion binding"/>
    <property type="evidence" value="ECO:0007669"/>
    <property type="project" value="UniProtKB-KW"/>
</dbReference>
<gene>
    <name evidence="20" type="primary">EcR</name>
</gene>
<dbReference type="KEGG" id="lsm:121117685"/>
<evidence type="ECO:0000313" key="21">
    <source>
        <dbReference type="EMBL" id="CDW48726.1"/>
    </source>
</evidence>
<feature type="compositionally biased region" description="Low complexity" evidence="17">
    <location>
        <begin position="104"/>
        <end position="117"/>
    </location>
</feature>
<dbReference type="PANTHER" id="PTHR24082">
    <property type="entry name" value="NUCLEAR HORMONE RECEPTOR"/>
    <property type="match status" value="1"/>
</dbReference>
<evidence type="ECO:0000256" key="3">
    <source>
        <dbReference type="ARBA" id="ARBA00022052"/>
    </source>
</evidence>
<dbReference type="PANTHER" id="PTHR24082:SF507">
    <property type="entry name" value="BILE ACID RECEPTOR-RELATED"/>
    <property type="match status" value="1"/>
</dbReference>
<sequence>MSTTQYTAIIQPRPTHDSVVPAVKRFRPNPPDNSSPTVIGLPPPPSSSPIFASASSSPLIHQQHQQSLFIETMSNNGSYSTPSPILSEIKTEPHPYSPPPPPTTTTLHQQHSQQNTHYYLNNSGESPSSPLENGLRHPNAPLTPTGAVQQYSQMVENERKKKGSSSRPAEELCLVCGDRASGYHYNALACEGCKGFFRRSITKNSNYTCKWNGDCEIDMYMRRKCQACRLKKCYATGMRAECVVPERTCIQKRQAKAAAAAAAAADTTVDPKSNNNGKNGSISIDMASFPKRLSSTKPLKPEEEELINRLVYFQEEYEHPSEADLNRVYHVPMHSTNSSESESDRLFRHMTEMTILTVQLIVEFSKHLPGFQNLCRDDQINLLKGCSSEVMMLRGARRYDAESDSIVYATNYPFTKENYAKAGLGNDELFRFCRAMSRMKVDNAEYALITAIVIFSDRNSLKEPKRVEKIQEIYVDALQAYVMANRKKNQMVTFAKLLYVLTELRSLGINNSELCFSLKLKNRKLPPFLMEIWDIE</sequence>
<name>A0A0A7HGB8_LEPSM</name>
<dbReference type="Gene3D" id="3.30.50.10">
    <property type="entry name" value="Erythroid Transcription Factor GATA-1, subunit A"/>
    <property type="match status" value="1"/>
</dbReference>
<evidence type="ECO:0000256" key="12">
    <source>
        <dbReference type="ARBA" id="ARBA00029963"/>
    </source>
</evidence>
<evidence type="ECO:0000259" key="19">
    <source>
        <dbReference type="PROSITE" id="PS51843"/>
    </source>
</evidence>
<dbReference type="EMBL" id="HACA01031365">
    <property type="protein sequence ID" value="CDW48726.1"/>
    <property type="molecule type" value="Transcribed_RNA"/>
</dbReference>
<dbReference type="GO" id="GO:0035100">
    <property type="term" value="F:ecdysone binding"/>
    <property type="evidence" value="ECO:0007669"/>
    <property type="project" value="InterPro"/>
</dbReference>
<dbReference type="PROSITE" id="PS51030">
    <property type="entry name" value="NUCLEAR_REC_DBD_2"/>
    <property type="match status" value="1"/>
</dbReference>
<evidence type="ECO:0000256" key="10">
    <source>
        <dbReference type="ARBA" id="ARBA00023170"/>
    </source>
</evidence>
<dbReference type="SMART" id="SM00399">
    <property type="entry name" value="ZnF_C4"/>
    <property type="match status" value="1"/>
</dbReference>
<dbReference type="Gene3D" id="1.10.565.10">
    <property type="entry name" value="Retinoid X Receptor"/>
    <property type="match status" value="1"/>
</dbReference>
<accession>A0A0A7HGB8</accession>
<dbReference type="SMART" id="SM00430">
    <property type="entry name" value="HOLI"/>
    <property type="match status" value="1"/>
</dbReference>
<dbReference type="InterPro" id="IPR000536">
    <property type="entry name" value="Nucl_hrmn_rcpt_lig-bd"/>
</dbReference>
<dbReference type="CDD" id="cd06938">
    <property type="entry name" value="NR_LBD_EcR"/>
    <property type="match status" value="1"/>
</dbReference>
<evidence type="ECO:0000256" key="15">
    <source>
        <dbReference type="ARBA" id="ARBA00033286"/>
    </source>
</evidence>
<feature type="domain" description="NR LBD" evidence="19">
    <location>
        <begin position="302"/>
        <end position="536"/>
    </location>
</feature>
<evidence type="ECO:0000256" key="13">
    <source>
        <dbReference type="ARBA" id="ARBA00030794"/>
    </source>
</evidence>
<dbReference type="GO" id="GO:0004879">
    <property type="term" value="F:nuclear receptor activity"/>
    <property type="evidence" value="ECO:0007669"/>
    <property type="project" value="InterPro"/>
</dbReference>
<keyword evidence="4 16" id="KW-0479">Metal-binding</keyword>
<evidence type="ECO:0000256" key="1">
    <source>
        <dbReference type="ARBA" id="ARBA00004123"/>
    </source>
</evidence>
<evidence type="ECO:0000256" key="9">
    <source>
        <dbReference type="ARBA" id="ARBA00023163"/>
    </source>
</evidence>
<dbReference type="FunFam" id="3.30.50.10:FF:000031">
    <property type="entry name" value="Ecdysone receptor A1"/>
    <property type="match status" value="1"/>
</dbReference>
<feature type="domain" description="Nuclear receptor" evidence="18">
    <location>
        <begin position="170"/>
        <end position="245"/>
    </location>
</feature>
<dbReference type="OrthoDB" id="5837785at2759"/>
<keyword evidence="8 16" id="KW-0238">DNA-binding</keyword>
<dbReference type="AlphaFoldDB" id="A0A0A7HGB8"/>
<keyword evidence="7 16" id="KW-0805">Transcription regulation</keyword>
<evidence type="ECO:0000256" key="14">
    <source>
        <dbReference type="ARBA" id="ARBA00033003"/>
    </source>
</evidence>
<reference evidence="20" key="2">
    <citation type="journal article" date="2015" name="Int. J. Parasitol.">
        <title>Molecular characterisation of the salmon louse, Lepeophtheirus salmonis salmonis (Kroyer, 1837), ecdysone receptor with emphasis on functional studies of female reproduction.</title>
        <authorList>
            <person name="Sandlund L."/>
            <person name="Nilsen F."/>
            <person name="Male R."/>
            <person name="Grotmol S."/>
            <person name="Kongshaug H."/>
            <person name="Dalvin S."/>
        </authorList>
    </citation>
    <scope>NUCLEOTIDE SEQUENCE</scope>
</reference>
<keyword evidence="9 16" id="KW-0804">Transcription</keyword>
<dbReference type="PRINTS" id="PR00047">
    <property type="entry name" value="STROIDFINGER"/>
</dbReference>
<feature type="region of interest" description="Disordered" evidence="17">
    <location>
        <begin position="1"/>
        <end position="53"/>
    </location>
</feature>
<evidence type="ECO:0000256" key="5">
    <source>
        <dbReference type="ARBA" id="ARBA00022771"/>
    </source>
</evidence>
<dbReference type="GO" id="GO:0090575">
    <property type="term" value="C:RNA polymerase II transcription regulator complex"/>
    <property type="evidence" value="ECO:0007669"/>
    <property type="project" value="TreeGrafter"/>
</dbReference>
<dbReference type="Pfam" id="PF00105">
    <property type="entry name" value="zf-C4"/>
    <property type="match status" value="1"/>
</dbReference>
<evidence type="ECO:0000256" key="11">
    <source>
        <dbReference type="ARBA" id="ARBA00023242"/>
    </source>
</evidence>
<dbReference type="Pfam" id="PF00104">
    <property type="entry name" value="Hormone_recep"/>
    <property type="match status" value="1"/>
</dbReference>
<dbReference type="GO" id="GO:0000122">
    <property type="term" value="P:negative regulation of transcription by RNA polymerase II"/>
    <property type="evidence" value="ECO:0007669"/>
    <property type="project" value="TreeGrafter"/>
</dbReference>
<evidence type="ECO:0000256" key="8">
    <source>
        <dbReference type="ARBA" id="ARBA00023125"/>
    </source>
</evidence>
<feature type="region of interest" description="Disordered" evidence="17">
    <location>
        <begin position="74"/>
        <end position="146"/>
    </location>
</feature>